<comment type="caution">
    <text evidence="3">The sequence shown here is derived from an EMBL/GenBank/DDBJ whole genome shotgun (WGS) entry which is preliminary data.</text>
</comment>
<evidence type="ECO:0000313" key="4">
    <source>
        <dbReference type="Proteomes" id="UP000664940"/>
    </source>
</evidence>
<sequence length="175" mass="20302">MAKRGIESLFFVLFLDCWHGFFQQKSLKNSKFASSPYKQEEYLAKLFGHMSEEERNKEPSLFTRAISKQLTSVDKETLEEAVKPDTQSRTVPCRELLHFLQRNIIIAVCAVAGILVTTVVLLLMLTMHARRKQALYPPANMTYNIFIMNEKAWWDKSQEKNSKKYSGKQEQLSCD</sequence>
<reference evidence="3 4" key="1">
    <citation type="journal article" date="2020" name="Nature">
        <title>Six reference-quality genomes reveal evolution of bat adaptations.</title>
        <authorList>
            <person name="Jebb D."/>
            <person name="Huang Z."/>
            <person name="Pippel M."/>
            <person name="Hughes G.M."/>
            <person name="Lavrichenko K."/>
            <person name="Devanna P."/>
            <person name="Winkler S."/>
            <person name="Jermiin L.S."/>
            <person name="Skirmuntt E.C."/>
            <person name="Katzourakis A."/>
            <person name="Burkitt-Gray L."/>
            <person name="Ray D.A."/>
            <person name="Sullivan K.A.M."/>
            <person name="Roscito J.G."/>
            <person name="Kirilenko B.M."/>
            <person name="Davalos L.M."/>
            <person name="Corthals A.P."/>
            <person name="Power M.L."/>
            <person name="Jones G."/>
            <person name="Ransome R.D."/>
            <person name="Dechmann D.K.N."/>
            <person name="Locatelli A.G."/>
            <person name="Puechmaille S.J."/>
            <person name="Fedrigo O."/>
            <person name="Jarvis E.D."/>
            <person name="Hiller M."/>
            <person name="Vernes S.C."/>
            <person name="Myers E.W."/>
            <person name="Teeling E.C."/>
        </authorList>
    </citation>
    <scope>NUCLEOTIDE SEQUENCE [LARGE SCALE GENOMIC DNA]</scope>
    <source>
        <strain evidence="3">Bat1K_MPI-CBG_1</strain>
    </source>
</reference>
<proteinExistence type="predicted"/>
<dbReference type="Proteomes" id="UP000664940">
    <property type="component" value="Unassembled WGS sequence"/>
</dbReference>
<keyword evidence="1" id="KW-1133">Transmembrane helix</keyword>
<organism evidence="3 4">
    <name type="scientific">Phyllostomus discolor</name>
    <name type="common">pale spear-nosed bat</name>
    <dbReference type="NCBI Taxonomy" id="89673"/>
    <lineage>
        <taxon>Eukaryota</taxon>
        <taxon>Metazoa</taxon>
        <taxon>Chordata</taxon>
        <taxon>Craniata</taxon>
        <taxon>Vertebrata</taxon>
        <taxon>Euteleostomi</taxon>
        <taxon>Mammalia</taxon>
        <taxon>Eutheria</taxon>
        <taxon>Laurasiatheria</taxon>
        <taxon>Chiroptera</taxon>
        <taxon>Yangochiroptera</taxon>
        <taxon>Phyllostomidae</taxon>
        <taxon>Phyllostominae</taxon>
        <taxon>Phyllostomus</taxon>
    </lineage>
</organism>
<keyword evidence="1" id="KW-0472">Membrane</keyword>
<feature type="transmembrane region" description="Helical" evidence="1">
    <location>
        <begin position="104"/>
        <end position="125"/>
    </location>
</feature>
<gene>
    <name evidence="3" type="ORF">HJG60_001825</name>
</gene>
<protein>
    <submittedName>
        <fullName evidence="3">Uncharacterized protein</fullName>
    </submittedName>
</protein>
<evidence type="ECO:0000256" key="2">
    <source>
        <dbReference type="SAM" id="SignalP"/>
    </source>
</evidence>
<dbReference type="AlphaFoldDB" id="A0A834A142"/>
<name>A0A834A142_9CHIR</name>
<accession>A0A834A142</accession>
<feature type="signal peptide" evidence="2">
    <location>
        <begin position="1"/>
        <end position="20"/>
    </location>
</feature>
<keyword evidence="2" id="KW-0732">Signal</keyword>
<evidence type="ECO:0000256" key="1">
    <source>
        <dbReference type="SAM" id="Phobius"/>
    </source>
</evidence>
<keyword evidence="1" id="KW-0812">Transmembrane</keyword>
<feature type="chain" id="PRO_5032497654" evidence="2">
    <location>
        <begin position="21"/>
        <end position="175"/>
    </location>
</feature>
<evidence type="ECO:0000313" key="3">
    <source>
        <dbReference type="EMBL" id="KAF6102433.1"/>
    </source>
</evidence>
<dbReference type="EMBL" id="JABVXQ010000006">
    <property type="protein sequence ID" value="KAF6102433.1"/>
    <property type="molecule type" value="Genomic_DNA"/>
</dbReference>